<feature type="transmembrane region" description="Helical" evidence="1">
    <location>
        <begin position="183"/>
        <end position="202"/>
    </location>
</feature>
<dbReference type="PANTHER" id="PTHR41282">
    <property type="entry name" value="CONSERVED TRANSMEMBRANE PROTEIN-RELATED"/>
    <property type="match status" value="1"/>
</dbReference>
<feature type="transmembrane region" description="Helical" evidence="1">
    <location>
        <begin position="222"/>
        <end position="243"/>
    </location>
</feature>
<feature type="transmembrane region" description="Helical" evidence="1">
    <location>
        <begin position="153"/>
        <end position="171"/>
    </location>
</feature>
<evidence type="ECO:0000256" key="1">
    <source>
        <dbReference type="SAM" id="Phobius"/>
    </source>
</evidence>
<dbReference type="EMBL" id="DXEV01000168">
    <property type="protein sequence ID" value="HIX57509.1"/>
    <property type="molecule type" value="Genomic_DNA"/>
</dbReference>
<dbReference type="Pfam" id="PF12811">
    <property type="entry name" value="BaxI_1"/>
    <property type="match status" value="1"/>
</dbReference>
<protein>
    <submittedName>
        <fullName evidence="2">Bax inhibitor-1/YccA family protein</fullName>
    </submittedName>
</protein>
<keyword evidence="1" id="KW-0812">Transmembrane</keyword>
<comment type="caution">
    <text evidence="2">The sequence shown here is derived from an EMBL/GenBank/DDBJ whole genome shotgun (WGS) entry which is preliminary data.</text>
</comment>
<reference evidence="2" key="1">
    <citation type="journal article" date="2021" name="PeerJ">
        <title>Extensive microbial diversity within the chicken gut microbiome revealed by metagenomics and culture.</title>
        <authorList>
            <person name="Gilroy R."/>
            <person name="Ravi A."/>
            <person name="Getino M."/>
            <person name="Pursley I."/>
            <person name="Horton D.L."/>
            <person name="Alikhan N.F."/>
            <person name="Baker D."/>
            <person name="Gharbi K."/>
            <person name="Hall N."/>
            <person name="Watson M."/>
            <person name="Adriaenssens E.M."/>
            <person name="Foster-Nyarko E."/>
            <person name="Jarju S."/>
            <person name="Secka A."/>
            <person name="Antonio M."/>
            <person name="Oren A."/>
            <person name="Chaudhuri R.R."/>
            <person name="La Ragione R."/>
            <person name="Hildebrand F."/>
            <person name="Pallen M.J."/>
        </authorList>
    </citation>
    <scope>NUCLEOTIDE SEQUENCE</scope>
    <source>
        <strain evidence="2">USASDec5-558</strain>
    </source>
</reference>
<reference evidence="2" key="2">
    <citation type="submission" date="2021-04" db="EMBL/GenBank/DDBJ databases">
        <authorList>
            <person name="Gilroy R."/>
        </authorList>
    </citation>
    <scope>NUCLEOTIDE SEQUENCE</scope>
    <source>
        <strain evidence="2">USASDec5-558</strain>
    </source>
</reference>
<proteinExistence type="predicted"/>
<evidence type="ECO:0000313" key="2">
    <source>
        <dbReference type="EMBL" id="HIX57509.1"/>
    </source>
</evidence>
<dbReference type="AlphaFoldDB" id="A0A9D1WE55"/>
<evidence type="ECO:0000313" key="3">
    <source>
        <dbReference type="Proteomes" id="UP000886829"/>
    </source>
</evidence>
<feature type="transmembrane region" description="Helical" evidence="1">
    <location>
        <begin position="38"/>
        <end position="56"/>
    </location>
</feature>
<name>A0A9D1WE55_9GAMM</name>
<keyword evidence="1" id="KW-0472">Membrane</keyword>
<keyword evidence="1" id="KW-1133">Transmembrane helix</keyword>
<accession>A0A9D1WE55</accession>
<dbReference type="InterPro" id="IPR010539">
    <property type="entry name" value="BaxI_1-like"/>
</dbReference>
<organism evidence="2 3">
    <name type="scientific">Candidatus Anaerobiospirillum pullistercoris</name>
    <dbReference type="NCBI Taxonomy" id="2838452"/>
    <lineage>
        <taxon>Bacteria</taxon>
        <taxon>Pseudomonadati</taxon>
        <taxon>Pseudomonadota</taxon>
        <taxon>Gammaproteobacteria</taxon>
        <taxon>Aeromonadales</taxon>
        <taxon>Succinivibrionaceae</taxon>
        <taxon>Anaerobiospirillum</taxon>
    </lineage>
</organism>
<feature type="transmembrane region" description="Helical" evidence="1">
    <location>
        <begin position="119"/>
        <end position="141"/>
    </location>
</feature>
<sequence length="247" mass="26761">MALSNPAMGVLNRAAEGEFNFGGLGQVATISGATTKSILLVALTFVVGYFSMMYSFGYIYENQSMPSFLLYGSLIGAVVVAMITIFKPNVSPFTAPAYAVLEGAALGCLSATFELRYPGIVSTAVMSTFVVVLAMLALWKFKLIVPTARFRSVVMGATLGVAVLYLLNMVGSLFDFPLLPRTGALSIAVSLIVCTIAALNLVMDFDMMEQSVNEGLPKYFEYYCAFSLLVTICWLYIEILNLLSKRE</sequence>
<dbReference type="Proteomes" id="UP000886829">
    <property type="component" value="Unassembled WGS sequence"/>
</dbReference>
<feature type="transmembrane region" description="Helical" evidence="1">
    <location>
        <begin position="68"/>
        <end position="86"/>
    </location>
</feature>
<gene>
    <name evidence="2" type="ORF">H9850_08575</name>
</gene>
<dbReference type="PANTHER" id="PTHR41282:SF1">
    <property type="entry name" value="CONSERVED TRANSMEMBRANE PROTEIN-RELATED"/>
    <property type="match status" value="1"/>
</dbReference>